<keyword evidence="6 8" id="KW-0067">ATP-binding</keyword>
<dbReference type="PROSITE" id="PS00107">
    <property type="entry name" value="PROTEIN_KINASE_ATP"/>
    <property type="match status" value="1"/>
</dbReference>
<name>A0AA35VI04_LACSI</name>
<evidence type="ECO:0000256" key="1">
    <source>
        <dbReference type="ARBA" id="ARBA00004308"/>
    </source>
</evidence>
<dbReference type="PROSITE" id="PS00108">
    <property type="entry name" value="PROTEIN_KINASE_ST"/>
    <property type="match status" value="1"/>
</dbReference>
<dbReference type="InterPro" id="IPR008271">
    <property type="entry name" value="Ser/Thr_kinase_AS"/>
</dbReference>
<dbReference type="FunFam" id="3.30.200.20:FF:000039">
    <property type="entry name" value="receptor-like protein kinase FERONIA"/>
    <property type="match status" value="1"/>
</dbReference>
<evidence type="ECO:0000313" key="10">
    <source>
        <dbReference type="EMBL" id="CAI9269288.1"/>
    </source>
</evidence>
<dbReference type="GO" id="GO:0005524">
    <property type="term" value="F:ATP binding"/>
    <property type="evidence" value="ECO:0007669"/>
    <property type="project" value="UniProtKB-UniRule"/>
</dbReference>
<dbReference type="InterPro" id="IPR023175">
    <property type="entry name" value="Vta1/CALS_N_sf"/>
</dbReference>
<reference evidence="10" key="1">
    <citation type="submission" date="2023-04" db="EMBL/GenBank/DDBJ databases">
        <authorList>
            <person name="Vijverberg K."/>
            <person name="Xiong W."/>
            <person name="Schranz E."/>
        </authorList>
    </citation>
    <scope>NUCLEOTIDE SEQUENCE</scope>
</reference>
<dbReference type="InterPro" id="IPR011009">
    <property type="entry name" value="Kinase-like_dom_sf"/>
</dbReference>
<dbReference type="GO" id="GO:0004674">
    <property type="term" value="F:protein serine/threonine kinase activity"/>
    <property type="evidence" value="ECO:0007669"/>
    <property type="project" value="UniProtKB-KW"/>
</dbReference>
<dbReference type="GO" id="GO:0009506">
    <property type="term" value="C:plasmodesma"/>
    <property type="evidence" value="ECO:0007669"/>
    <property type="project" value="TreeGrafter"/>
</dbReference>
<evidence type="ECO:0000256" key="7">
    <source>
        <dbReference type="ARBA" id="ARBA00023136"/>
    </source>
</evidence>
<evidence type="ECO:0000256" key="8">
    <source>
        <dbReference type="PROSITE-ProRule" id="PRU10141"/>
    </source>
</evidence>
<feature type="domain" description="Protein kinase" evidence="9">
    <location>
        <begin position="271"/>
        <end position="553"/>
    </location>
</feature>
<gene>
    <name evidence="10" type="ORF">LSALG_LOCUS9670</name>
</gene>
<evidence type="ECO:0000313" key="11">
    <source>
        <dbReference type="Proteomes" id="UP001177003"/>
    </source>
</evidence>
<dbReference type="PANTHER" id="PTHR27003:SF475">
    <property type="entry name" value="PROTEIN KINASE DOMAIN-CONTAINING PROTEIN"/>
    <property type="match status" value="1"/>
</dbReference>
<keyword evidence="7" id="KW-0472">Membrane</keyword>
<dbReference type="SMART" id="SM00220">
    <property type="entry name" value="S_TKc"/>
    <property type="match status" value="1"/>
</dbReference>
<dbReference type="EMBL" id="OX465077">
    <property type="protein sequence ID" value="CAI9269288.1"/>
    <property type="molecule type" value="Genomic_DNA"/>
</dbReference>
<dbReference type="Pfam" id="PF07714">
    <property type="entry name" value="PK_Tyr_Ser-Thr"/>
    <property type="match status" value="1"/>
</dbReference>
<dbReference type="InterPro" id="IPR039431">
    <property type="entry name" value="Vta1/CALS_N"/>
</dbReference>
<keyword evidence="4 8" id="KW-0547">Nucleotide-binding</keyword>
<organism evidence="10 11">
    <name type="scientific">Lactuca saligna</name>
    <name type="common">Willowleaf lettuce</name>
    <dbReference type="NCBI Taxonomy" id="75948"/>
    <lineage>
        <taxon>Eukaryota</taxon>
        <taxon>Viridiplantae</taxon>
        <taxon>Streptophyta</taxon>
        <taxon>Embryophyta</taxon>
        <taxon>Tracheophyta</taxon>
        <taxon>Spermatophyta</taxon>
        <taxon>Magnoliopsida</taxon>
        <taxon>eudicotyledons</taxon>
        <taxon>Gunneridae</taxon>
        <taxon>Pentapetalae</taxon>
        <taxon>asterids</taxon>
        <taxon>campanulids</taxon>
        <taxon>Asterales</taxon>
        <taxon>Asteraceae</taxon>
        <taxon>Cichorioideae</taxon>
        <taxon>Cichorieae</taxon>
        <taxon>Lactucinae</taxon>
        <taxon>Lactuca</taxon>
    </lineage>
</organism>
<dbReference type="Gene3D" id="1.25.40.270">
    <property type="entry name" value="Vacuolar protein sorting-associated protein vta1"/>
    <property type="match status" value="1"/>
</dbReference>
<proteinExistence type="predicted"/>
<dbReference type="PRINTS" id="PR00109">
    <property type="entry name" value="TYRKINASE"/>
</dbReference>
<dbReference type="InterPro" id="IPR001245">
    <property type="entry name" value="Ser-Thr/Tyr_kinase_cat_dom"/>
</dbReference>
<dbReference type="Pfam" id="PF04652">
    <property type="entry name" value="Vta1"/>
    <property type="match status" value="1"/>
</dbReference>
<evidence type="ECO:0000256" key="4">
    <source>
        <dbReference type="ARBA" id="ARBA00022741"/>
    </source>
</evidence>
<dbReference type="Gene3D" id="3.30.200.20">
    <property type="entry name" value="Phosphorylase Kinase, domain 1"/>
    <property type="match status" value="1"/>
</dbReference>
<dbReference type="InterPro" id="IPR000719">
    <property type="entry name" value="Prot_kinase_dom"/>
</dbReference>
<evidence type="ECO:0000259" key="9">
    <source>
        <dbReference type="PROSITE" id="PS50011"/>
    </source>
</evidence>
<dbReference type="PANTHER" id="PTHR27003">
    <property type="entry name" value="OS07G0166700 PROTEIN"/>
    <property type="match status" value="1"/>
</dbReference>
<evidence type="ECO:0000256" key="2">
    <source>
        <dbReference type="ARBA" id="ARBA00022527"/>
    </source>
</evidence>
<dbReference type="AlphaFoldDB" id="A0AA35VI04"/>
<dbReference type="GO" id="GO:0004714">
    <property type="term" value="F:transmembrane receptor protein tyrosine kinase activity"/>
    <property type="evidence" value="ECO:0007669"/>
    <property type="project" value="InterPro"/>
</dbReference>
<evidence type="ECO:0000256" key="3">
    <source>
        <dbReference type="ARBA" id="ARBA00022679"/>
    </source>
</evidence>
<dbReference type="InterPro" id="IPR017441">
    <property type="entry name" value="Protein_kinase_ATP_BS"/>
</dbReference>
<dbReference type="PROSITE" id="PS50011">
    <property type="entry name" value="PROTEIN_KINASE_DOM"/>
    <property type="match status" value="1"/>
</dbReference>
<evidence type="ECO:0000256" key="6">
    <source>
        <dbReference type="ARBA" id="ARBA00022840"/>
    </source>
</evidence>
<dbReference type="GO" id="GO:0012505">
    <property type="term" value="C:endomembrane system"/>
    <property type="evidence" value="ECO:0007669"/>
    <property type="project" value="UniProtKB-SubCell"/>
</dbReference>
<evidence type="ECO:0000256" key="5">
    <source>
        <dbReference type="ARBA" id="ARBA00022777"/>
    </source>
</evidence>
<keyword evidence="5" id="KW-0418">Kinase</keyword>
<keyword evidence="2" id="KW-0723">Serine/threonine-protein kinase</keyword>
<comment type="subcellular location">
    <subcellularLocation>
        <location evidence="1">Endomembrane system</location>
    </subcellularLocation>
</comment>
<keyword evidence="11" id="KW-1185">Reference proteome</keyword>
<dbReference type="InterPro" id="IPR045272">
    <property type="entry name" value="ANXUR1/2-like"/>
</dbReference>
<accession>A0AA35VI04</accession>
<sequence length="616" mass="70770">MAPPSNSCRFPSALLHSFEDITYIWGRSQIKKVCLVMMEALISSKAMNKYRREDELCYKKYLKKYWLSSDKDLEGIMINEAVPPSLVEIQPILRVANEIQLKNPRVAYLCRLHAFGEAHKLDPASRGYGVRQFKNALLHRLDREDAVTLGGQRNRDSHEMQAFYVHYYANYIQGFQNADNADGTRLTKACQTASVLFEVLKVFCSFESVEVAEEILKAHEEVVEKAEMCSHNVHPLDPEISDQALQRHPEMKQQDHLKIPLHAIKNCTQDFDERNFIGKGGYGRVYTGVLTWADHVNQLVAVKRLDAAGFQGRKEFHTELAMLSQYQHENIVSLLGFCDDNKEMILIYEYASHGSLDTYLRNTPVSDGPSWPQLLNICIGVASAINYLHNHVAEKHRIIHRDIKSANILVDENWNAKLADFGLARIGLANQQNTFVITNLAGTHGYCDPQYERTGFLTKESDVFSFGVVLFEVLCRRLACVYDYHDERRFLYHLARTCYKNGELHKIIDHTIRKDIKPTTLLKYSAIAYQCLQENREDRPTITEVVFQLKEALKIQVEDEIVPYGLADDMIQHGLEDEILQDGLHSGGDKEKIIQGRLERLKSKLKYIFRCLLKKQ</sequence>
<protein>
    <recommendedName>
        <fullName evidence="9">Protein kinase domain-containing protein</fullName>
    </recommendedName>
</protein>
<dbReference type="Proteomes" id="UP001177003">
    <property type="component" value="Chromosome 1"/>
</dbReference>
<dbReference type="Gene3D" id="1.10.510.10">
    <property type="entry name" value="Transferase(Phosphotransferase) domain 1"/>
    <property type="match status" value="1"/>
</dbReference>
<feature type="binding site" evidence="8">
    <location>
        <position position="303"/>
    </location>
    <ligand>
        <name>ATP</name>
        <dbReference type="ChEBI" id="CHEBI:30616"/>
    </ligand>
</feature>
<dbReference type="GO" id="GO:0005886">
    <property type="term" value="C:plasma membrane"/>
    <property type="evidence" value="ECO:0007669"/>
    <property type="project" value="TreeGrafter"/>
</dbReference>
<dbReference type="SUPFAM" id="SSF56112">
    <property type="entry name" value="Protein kinase-like (PK-like)"/>
    <property type="match status" value="1"/>
</dbReference>
<keyword evidence="3" id="KW-0808">Transferase</keyword>